<protein>
    <submittedName>
        <fullName evidence="4">NAD(P)-binding protein</fullName>
    </submittedName>
</protein>
<dbReference type="STRING" id="1448315.A0A319E8B6"/>
<reference evidence="4 5" key="1">
    <citation type="submission" date="2016-12" db="EMBL/GenBank/DDBJ databases">
        <title>The genomes of Aspergillus section Nigri reveals drivers in fungal speciation.</title>
        <authorList>
            <consortium name="DOE Joint Genome Institute"/>
            <person name="Vesth T.C."/>
            <person name="Nybo J."/>
            <person name="Theobald S."/>
            <person name="Brandl J."/>
            <person name="Frisvad J.C."/>
            <person name="Nielsen K.F."/>
            <person name="Lyhne E.K."/>
            <person name="Kogle M.E."/>
            <person name="Kuo A."/>
            <person name="Riley R."/>
            <person name="Clum A."/>
            <person name="Nolan M."/>
            <person name="Lipzen A."/>
            <person name="Salamov A."/>
            <person name="Henrissat B."/>
            <person name="Wiebenga A."/>
            <person name="De Vries R.P."/>
            <person name="Grigoriev I.V."/>
            <person name="Mortensen U.H."/>
            <person name="Andersen M.R."/>
            <person name="Baker S.E."/>
        </authorList>
    </citation>
    <scope>NUCLEOTIDE SEQUENCE [LARGE SCALE GENOMIC DNA]</scope>
    <source>
        <strain evidence="4 5">CBS 121591</strain>
    </source>
</reference>
<dbReference type="GeneID" id="37136715"/>
<dbReference type="GO" id="GO:0016491">
    <property type="term" value="F:oxidoreductase activity"/>
    <property type="evidence" value="ECO:0007669"/>
    <property type="project" value="UniProtKB-KW"/>
</dbReference>
<dbReference type="Gene3D" id="3.90.25.10">
    <property type="entry name" value="UDP-galactose 4-epimerase, domain 1"/>
    <property type="match status" value="1"/>
</dbReference>
<dbReference type="VEuPathDB" id="FungiDB:BO82DRAFT_349821"/>
<dbReference type="SUPFAM" id="SSF51735">
    <property type="entry name" value="NAD(P)-binding Rossmann-fold domains"/>
    <property type="match status" value="1"/>
</dbReference>
<proteinExistence type="predicted"/>
<dbReference type="Proteomes" id="UP000248340">
    <property type="component" value="Unassembled WGS sequence"/>
</dbReference>
<keyword evidence="1" id="KW-0521">NADP</keyword>
<evidence type="ECO:0000313" key="4">
    <source>
        <dbReference type="EMBL" id="PYH87322.1"/>
    </source>
</evidence>
<evidence type="ECO:0000256" key="1">
    <source>
        <dbReference type="ARBA" id="ARBA00022857"/>
    </source>
</evidence>
<dbReference type="PANTHER" id="PTHR47706">
    <property type="entry name" value="NMRA-LIKE FAMILY PROTEIN"/>
    <property type="match status" value="1"/>
</dbReference>
<dbReference type="AlphaFoldDB" id="A0A319E8B6"/>
<sequence>MVTNIRNVIVIGASGNVGRSSIKALQAEGFEVTGLTRESSDSILPANVRHIKSDFSQPSLQEAFRGQDAVVSAVSSIIPGDALAQQKSFIDAALAAGVKIFIPSEYGVDTGEIPSPDFIPFLVDKRHAVDYLKQHQERMSWTAVISGGMFDWGLNIPGFGGWDLPARKVTIFDDGDIPFEATSLDQVGRAIAKCLKKPDLTMNNYIYVNSFTITQNQVLKTVEKITNEKFTVMKDSVDDLWTSGASKWKEGQPLGVLAMIAGTVYGQGNLNHFSVTKGLWNERLDLQQEDLEVFLRDYLAKK</sequence>
<name>A0A319E8B6_9EURO</name>
<dbReference type="CDD" id="cd05259">
    <property type="entry name" value="PCBER_SDR_a"/>
    <property type="match status" value="1"/>
</dbReference>
<dbReference type="RefSeq" id="XP_025497522.1">
    <property type="nucleotide sequence ID" value="XM_025633974.1"/>
</dbReference>
<dbReference type="InterPro" id="IPR051609">
    <property type="entry name" value="NmrA/Isoflavone_reductase-like"/>
</dbReference>
<keyword evidence="2" id="KW-0560">Oxidoreductase</keyword>
<evidence type="ECO:0000256" key="2">
    <source>
        <dbReference type="ARBA" id="ARBA00023002"/>
    </source>
</evidence>
<accession>A0A319E8B6</accession>
<evidence type="ECO:0000313" key="5">
    <source>
        <dbReference type="Proteomes" id="UP000248340"/>
    </source>
</evidence>
<feature type="domain" description="NmrA-like" evidence="3">
    <location>
        <begin position="7"/>
        <end position="231"/>
    </location>
</feature>
<gene>
    <name evidence="4" type="ORF">BO82DRAFT_349821</name>
</gene>
<organism evidence="4 5">
    <name type="scientific">Aspergillus uvarum CBS 121591</name>
    <dbReference type="NCBI Taxonomy" id="1448315"/>
    <lineage>
        <taxon>Eukaryota</taxon>
        <taxon>Fungi</taxon>
        <taxon>Dikarya</taxon>
        <taxon>Ascomycota</taxon>
        <taxon>Pezizomycotina</taxon>
        <taxon>Eurotiomycetes</taxon>
        <taxon>Eurotiomycetidae</taxon>
        <taxon>Eurotiales</taxon>
        <taxon>Aspergillaceae</taxon>
        <taxon>Aspergillus</taxon>
        <taxon>Aspergillus subgen. Circumdati</taxon>
    </lineage>
</organism>
<evidence type="ECO:0000259" key="3">
    <source>
        <dbReference type="Pfam" id="PF05368"/>
    </source>
</evidence>
<dbReference type="Pfam" id="PF05368">
    <property type="entry name" value="NmrA"/>
    <property type="match status" value="1"/>
</dbReference>
<dbReference type="PANTHER" id="PTHR47706:SF10">
    <property type="entry name" value="NMRA-LIKE DOMAIN-CONTAINING PROTEIN"/>
    <property type="match status" value="1"/>
</dbReference>
<dbReference type="InterPro" id="IPR008030">
    <property type="entry name" value="NmrA-like"/>
</dbReference>
<keyword evidence="5" id="KW-1185">Reference proteome</keyword>
<dbReference type="InterPro" id="IPR045312">
    <property type="entry name" value="PCBER-like"/>
</dbReference>
<dbReference type="Gene3D" id="3.40.50.720">
    <property type="entry name" value="NAD(P)-binding Rossmann-like Domain"/>
    <property type="match status" value="1"/>
</dbReference>
<dbReference type="EMBL" id="KZ821674">
    <property type="protein sequence ID" value="PYH87322.1"/>
    <property type="molecule type" value="Genomic_DNA"/>
</dbReference>
<dbReference type="OrthoDB" id="9974981at2759"/>
<dbReference type="InterPro" id="IPR036291">
    <property type="entry name" value="NAD(P)-bd_dom_sf"/>
</dbReference>